<sequence length="123" mass="13257">MTFWDLLQHYCDDTGATEAAVQRKARLNHGTFTAWRARGVPALPKVDVVVALADTLRVDYEELVHALLVSAEYLPAGVARARARAGDLSTVPTAARPGSSRGRRLREEQDAAATQGSQDPDGS</sequence>
<dbReference type="AlphaFoldDB" id="A0A1H0CA99"/>
<dbReference type="STRING" id="1005944.SAMN05192576_2366"/>
<accession>A0A1H0CA99</accession>
<keyword evidence="3" id="KW-1185">Reference proteome</keyword>
<reference evidence="2 3" key="1">
    <citation type="submission" date="2016-10" db="EMBL/GenBank/DDBJ databases">
        <authorList>
            <person name="de Groot N.N."/>
        </authorList>
    </citation>
    <scope>NUCLEOTIDE SEQUENCE [LARGE SCALE GENOMIC DNA]</scope>
    <source>
        <strain evidence="2 3">CGMCC 1.11147</strain>
    </source>
</reference>
<name>A0A1H0CA99_9ACTN</name>
<dbReference type="Proteomes" id="UP000199004">
    <property type="component" value="Unassembled WGS sequence"/>
</dbReference>
<evidence type="ECO:0000313" key="3">
    <source>
        <dbReference type="Proteomes" id="UP000199004"/>
    </source>
</evidence>
<dbReference type="RefSeq" id="WP_091024977.1">
    <property type="nucleotide sequence ID" value="NZ_BKAE01000006.1"/>
</dbReference>
<feature type="region of interest" description="Disordered" evidence="1">
    <location>
        <begin position="83"/>
        <end position="123"/>
    </location>
</feature>
<dbReference type="EMBL" id="FNIC01000003">
    <property type="protein sequence ID" value="SDN54795.1"/>
    <property type="molecule type" value="Genomic_DNA"/>
</dbReference>
<proteinExistence type="predicted"/>
<organism evidence="2 3">
    <name type="scientific">Nocardioides szechwanensis</name>
    <dbReference type="NCBI Taxonomy" id="1005944"/>
    <lineage>
        <taxon>Bacteria</taxon>
        <taxon>Bacillati</taxon>
        <taxon>Actinomycetota</taxon>
        <taxon>Actinomycetes</taxon>
        <taxon>Propionibacteriales</taxon>
        <taxon>Nocardioidaceae</taxon>
        <taxon>Nocardioides</taxon>
    </lineage>
</organism>
<dbReference type="OrthoDB" id="9943894at2"/>
<feature type="compositionally biased region" description="Polar residues" evidence="1">
    <location>
        <begin position="112"/>
        <end position="123"/>
    </location>
</feature>
<protein>
    <submittedName>
        <fullName evidence="2">Uncharacterized protein</fullName>
    </submittedName>
</protein>
<evidence type="ECO:0000256" key="1">
    <source>
        <dbReference type="SAM" id="MobiDB-lite"/>
    </source>
</evidence>
<evidence type="ECO:0000313" key="2">
    <source>
        <dbReference type="EMBL" id="SDN54795.1"/>
    </source>
</evidence>
<gene>
    <name evidence="2" type="ORF">SAMN05192576_2366</name>
</gene>